<evidence type="ECO:0000313" key="1">
    <source>
        <dbReference type="EMBL" id="MPC74720.1"/>
    </source>
</evidence>
<proteinExistence type="predicted"/>
<keyword evidence="2" id="KW-1185">Reference proteome</keyword>
<organism evidence="1 2">
    <name type="scientific">Portunus trituberculatus</name>
    <name type="common">Swimming crab</name>
    <name type="synonym">Neptunus trituberculatus</name>
    <dbReference type="NCBI Taxonomy" id="210409"/>
    <lineage>
        <taxon>Eukaryota</taxon>
        <taxon>Metazoa</taxon>
        <taxon>Ecdysozoa</taxon>
        <taxon>Arthropoda</taxon>
        <taxon>Crustacea</taxon>
        <taxon>Multicrustacea</taxon>
        <taxon>Malacostraca</taxon>
        <taxon>Eumalacostraca</taxon>
        <taxon>Eucarida</taxon>
        <taxon>Decapoda</taxon>
        <taxon>Pleocyemata</taxon>
        <taxon>Brachyura</taxon>
        <taxon>Eubrachyura</taxon>
        <taxon>Portunoidea</taxon>
        <taxon>Portunidae</taxon>
        <taxon>Portuninae</taxon>
        <taxon>Portunus</taxon>
    </lineage>
</organism>
<comment type="caution">
    <text evidence="1">The sequence shown here is derived from an EMBL/GenBank/DDBJ whole genome shotgun (WGS) entry which is preliminary data.</text>
</comment>
<dbReference type="AlphaFoldDB" id="A0A5B7HQJ2"/>
<dbReference type="Proteomes" id="UP000324222">
    <property type="component" value="Unassembled WGS sequence"/>
</dbReference>
<dbReference type="EMBL" id="VSRR010039567">
    <property type="protein sequence ID" value="MPC74720.1"/>
    <property type="molecule type" value="Genomic_DNA"/>
</dbReference>
<gene>
    <name evidence="1" type="ORF">E2C01_069094</name>
</gene>
<reference evidence="1 2" key="1">
    <citation type="submission" date="2019-05" db="EMBL/GenBank/DDBJ databases">
        <title>Another draft genome of Portunus trituberculatus and its Hox gene families provides insights of decapod evolution.</title>
        <authorList>
            <person name="Jeong J.-H."/>
            <person name="Song I."/>
            <person name="Kim S."/>
            <person name="Choi T."/>
            <person name="Kim D."/>
            <person name="Ryu S."/>
            <person name="Kim W."/>
        </authorList>
    </citation>
    <scope>NUCLEOTIDE SEQUENCE [LARGE SCALE GENOMIC DNA]</scope>
    <source>
        <tissue evidence="1">Muscle</tissue>
    </source>
</reference>
<accession>A0A5B7HQJ2</accession>
<protein>
    <submittedName>
        <fullName evidence="1">Uncharacterized protein</fullName>
    </submittedName>
</protein>
<evidence type="ECO:0000313" key="2">
    <source>
        <dbReference type="Proteomes" id="UP000324222"/>
    </source>
</evidence>
<name>A0A5B7HQJ2_PORTR</name>
<sequence>MEKQEGAGMDGEGEGRDRKNLARSHYIDTDFYRNGVCRRMCRSVEVFGCRNRLFALVIKAIFY</sequence>